<keyword evidence="6" id="KW-0624">Polysaccharide degradation</keyword>
<accession>A0A0H5SJN4</accession>
<keyword evidence="3" id="KW-0136">Cellulose degradation</keyword>
<dbReference type="InterPro" id="IPR018087">
    <property type="entry name" value="Glyco_hydro_5_CS"/>
</dbReference>
<dbReference type="RefSeq" id="WP_242967674.1">
    <property type="nucleotide sequence ID" value="NZ_CVTD020000027.1"/>
</dbReference>
<dbReference type="InterPro" id="IPR017853">
    <property type="entry name" value="GH"/>
</dbReference>
<dbReference type="Gene3D" id="3.20.20.80">
    <property type="entry name" value="Glycosidases"/>
    <property type="match status" value="1"/>
</dbReference>
<gene>
    <name evidence="10" type="primary">celE</name>
    <name evidence="10" type="ORF">HHT355_2534</name>
</gene>
<dbReference type="SUPFAM" id="SSF51445">
    <property type="entry name" value="(Trans)glycosidases"/>
    <property type="match status" value="1"/>
</dbReference>
<dbReference type="GO" id="GO:0008422">
    <property type="term" value="F:beta-glucosidase activity"/>
    <property type="evidence" value="ECO:0007669"/>
    <property type="project" value="TreeGrafter"/>
</dbReference>
<evidence type="ECO:0000256" key="5">
    <source>
        <dbReference type="ARBA" id="ARBA00023295"/>
    </source>
</evidence>
<feature type="compositionally biased region" description="Acidic residues" evidence="8">
    <location>
        <begin position="37"/>
        <end position="52"/>
    </location>
</feature>
<keyword evidence="11" id="KW-1185">Reference proteome</keyword>
<dbReference type="GO" id="GO:0005576">
    <property type="term" value="C:extracellular region"/>
    <property type="evidence" value="ECO:0007669"/>
    <property type="project" value="TreeGrafter"/>
</dbReference>
<evidence type="ECO:0000256" key="8">
    <source>
        <dbReference type="SAM" id="MobiDB-lite"/>
    </source>
</evidence>
<keyword evidence="2 7" id="KW-0378">Hydrolase</keyword>
<dbReference type="PANTHER" id="PTHR31297:SF41">
    <property type="entry name" value="ENDOGLUCANASE, PUTATIVE (AFU_ORTHOLOGUE AFUA_5G01830)-RELATED"/>
    <property type="match status" value="1"/>
</dbReference>
<keyword evidence="4" id="KW-0119">Carbohydrate metabolism</keyword>
<evidence type="ECO:0000256" key="4">
    <source>
        <dbReference type="ARBA" id="ARBA00023277"/>
    </source>
</evidence>
<evidence type="ECO:0000256" key="1">
    <source>
        <dbReference type="ARBA" id="ARBA00005641"/>
    </source>
</evidence>
<name>A0A0H5SJN4_HERHM</name>
<evidence type="ECO:0000313" key="11">
    <source>
        <dbReference type="Proteomes" id="UP000236497"/>
    </source>
</evidence>
<organism evidence="10 11">
    <name type="scientific">Herbinix hemicellulosilytica</name>
    <dbReference type="NCBI Taxonomy" id="1564487"/>
    <lineage>
        <taxon>Bacteria</taxon>
        <taxon>Bacillati</taxon>
        <taxon>Bacillota</taxon>
        <taxon>Clostridia</taxon>
        <taxon>Lachnospirales</taxon>
        <taxon>Lachnospiraceae</taxon>
        <taxon>Herbinix</taxon>
    </lineage>
</organism>
<dbReference type="InterPro" id="IPR001547">
    <property type="entry name" value="Glyco_hydro_5"/>
</dbReference>
<dbReference type="EC" id="3.2.1.4" evidence="10"/>
<evidence type="ECO:0000256" key="2">
    <source>
        <dbReference type="ARBA" id="ARBA00022801"/>
    </source>
</evidence>
<dbReference type="PROSITE" id="PS00659">
    <property type="entry name" value="GLYCOSYL_HYDROL_F5"/>
    <property type="match status" value="1"/>
</dbReference>
<feature type="region of interest" description="Disordered" evidence="8">
    <location>
        <begin position="37"/>
        <end position="72"/>
    </location>
</feature>
<sequence length="418" mass="48196">MRKNRYFLLIMFCLFIGLTYISCTKKQDITVENEYTSEGDTINDNDSKDEEANEKINETEDEDIKKDKNENEKSSLTIRDIPSMELIKEFSIGWNLGNTLDATGSSYLSSETSWGNPYTEKEVFDTVKEAGFNIVRIPVSWGKHLGPEPDYKIQEEWLDRVNEVVDYGIDNGLYVILNMHHEEWHFPSYENFEKANTILTSVWAQIAERFKYYDEHLIFEGMNEPRMKGTPYEWTGGNAEARDVVNKLNQSFVETIRTGGGNNPYRHLMIPTYAASSDPKTWEDFIIPDDEKVIVSIHAYTPYNFALNKNGTSVWSPDNPEDTAEIDNLMNNIYEHFINNGHPVIIGEFGAMDKNNLEDRVNWAEYYVQKASEKGIPCIWWDNGGFTGSGELFGLLDRRSFTWKYPEIVKALTGRSVE</sequence>
<evidence type="ECO:0000256" key="3">
    <source>
        <dbReference type="ARBA" id="ARBA00023001"/>
    </source>
</evidence>
<evidence type="ECO:0000313" key="10">
    <source>
        <dbReference type="EMBL" id="CRZ35717.1"/>
    </source>
</evidence>
<dbReference type="AlphaFoldDB" id="A0A0H5SJN4"/>
<comment type="similarity">
    <text evidence="1 7">Belongs to the glycosyl hydrolase 5 (cellulase A) family.</text>
</comment>
<evidence type="ECO:0000259" key="9">
    <source>
        <dbReference type="Pfam" id="PF00150"/>
    </source>
</evidence>
<dbReference type="EMBL" id="CVTD020000027">
    <property type="protein sequence ID" value="CRZ35717.1"/>
    <property type="molecule type" value="Genomic_DNA"/>
</dbReference>
<dbReference type="GO" id="GO:0030245">
    <property type="term" value="P:cellulose catabolic process"/>
    <property type="evidence" value="ECO:0007669"/>
    <property type="project" value="UniProtKB-KW"/>
</dbReference>
<protein>
    <submittedName>
        <fullName evidence="10">Endoglucanase E</fullName>
        <ecNumber evidence="10">3.2.1.4</ecNumber>
    </submittedName>
</protein>
<dbReference type="GO" id="GO:0008810">
    <property type="term" value="F:cellulase activity"/>
    <property type="evidence" value="ECO:0007669"/>
    <property type="project" value="UniProtKB-EC"/>
</dbReference>
<reference evidence="10 11" key="1">
    <citation type="submission" date="2015-06" db="EMBL/GenBank/DDBJ databases">
        <authorList>
            <person name="Wibberg Daniel"/>
        </authorList>
    </citation>
    <scope>NUCLEOTIDE SEQUENCE [LARGE SCALE GENOMIC DNA]</scope>
    <source>
        <strain evidence="10 11">T3/55T</strain>
    </source>
</reference>
<dbReference type="PANTHER" id="PTHR31297">
    <property type="entry name" value="GLUCAN ENDO-1,6-BETA-GLUCOSIDASE B"/>
    <property type="match status" value="1"/>
</dbReference>
<feature type="domain" description="Glycoside hydrolase family 5" evidence="9">
    <location>
        <begin position="108"/>
        <end position="385"/>
    </location>
</feature>
<dbReference type="InterPro" id="IPR050386">
    <property type="entry name" value="Glycosyl_hydrolase_5"/>
</dbReference>
<feature type="compositionally biased region" description="Basic and acidic residues" evidence="8">
    <location>
        <begin position="53"/>
        <end position="72"/>
    </location>
</feature>
<dbReference type="Pfam" id="PF00150">
    <property type="entry name" value="Cellulase"/>
    <property type="match status" value="1"/>
</dbReference>
<dbReference type="Proteomes" id="UP000236497">
    <property type="component" value="Unassembled WGS sequence"/>
</dbReference>
<evidence type="ECO:0000256" key="7">
    <source>
        <dbReference type="RuleBase" id="RU361153"/>
    </source>
</evidence>
<evidence type="ECO:0000256" key="6">
    <source>
        <dbReference type="ARBA" id="ARBA00023326"/>
    </source>
</evidence>
<keyword evidence="5 7" id="KW-0326">Glycosidase</keyword>
<proteinExistence type="inferred from homology"/>
<dbReference type="GO" id="GO:0009986">
    <property type="term" value="C:cell surface"/>
    <property type="evidence" value="ECO:0007669"/>
    <property type="project" value="TreeGrafter"/>
</dbReference>